<keyword evidence="2" id="KW-1185">Reference proteome</keyword>
<comment type="caution">
    <text evidence="1">The sequence shown here is derived from an EMBL/GenBank/DDBJ whole genome shotgun (WGS) entry which is preliminary data.</text>
</comment>
<name>A0A0N8H9D3_9BACT</name>
<evidence type="ECO:0000313" key="1">
    <source>
        <dbReference type="EMBL" id="KPM47052.1"/>
    </source>
</evidence>
<evidence type="ECO:0000313" key="2">
    <source>
        <dbReference type="Proteomes" id="UP000050454"/>
    </source>
</evidence>
<dbReference type="Proteomes" id="UP000050454">
    <property type="component" value="Unassembled WGS sequence"/>
</dbReference>
<protein>
    <submittedName>
        <fullName evidence="1">Uncharacterized protein</fullName>
    </submittedName>
</protein>
<sequence length="140" mass="16184">MKCLLAVLPLFLITSGCQKEKIDHKGYQEVWVLNEINFNNQGWKMVEKTEKLNLFFKTDSTLFVETDSLSCDGTYGISLVNNGAYPKSYKIFAPCITPADHMWWTFQASNTEMNNIQVLPRLNPTAYLLNTEFKFRVEKD</sequence>
<dbReference type="RefSeq" id="WP_055151132.1">
    <property type="nucleotide sequence ID" value="NZ_JXSZ01000013.1"/>
</dbReference>
<dbReference type="PROSITE" id="PS51257">
    <property type="entry name" value="PROKAR_LIPOPROTEIN"/>
    <property type="match status" value="1"/>
</dbReference>
<reference evidence="1 2" key="1">
    <citation type="submission" date="2015-07" db="EMBL/GenBank/DDBJ databases">
        <title>The draft genome sequence of Leadbetterella sp. JN14-9.</title>
        <authorList>
            <person name="Liu Y."/>
            <person name="Du J."/>
            <person name="Shao Z."/>
        </authorList>
    </citation>
    <scope>NUCLEOTIDE SEQUENCE [LARGE SCALE GENOMIC DNA]</scope>
    <source>
        <strain evidence="1 2">JN14-9</strain>
    </source>
</reference>
<organism evidence="1 2">
    <name type="scientific">Jiulongibacter sediminis</name>
    <dbReference type="NCBI Taxonomy" id="1605367"/>
    <lineage>
        <taxon>Bacteria</taxon>
        <taxon>Pseudomonadati</taxon>
        <taxon>Bacteroidota</taxon>
        <taxon>Cytophagia</taxon>
        <taxon>Cytophagales</taxon>
        <taxon>Leadbetterellaceae</taxon>
        <taxon>Jiulongibacter</taxon>
    </lineage>
</organism>
<dbReference type="AlphaFoldDB" id="A0A0N8H9D3"/>
<dbReference type="STRING" id="1605367.AFM12_17675"/>
<accession>A0A0N8H9D3</accession>
<proteinExistence type="predicted"/>
<gene>
    <name evidence="1" type="ORF">AFM12_17675</name>
</gene>
<dbReference type="EMBL" id="LGTQ01000013">
    <property type="protein sequence ID" value="KPM47052.1"/>
    <property type="molecule type" value="Genomic_DNA"/>
</dbReference>